<sequence>MYGAANVNLPVHNQTTDVSASEANPVVYPGRRSIRHADLAFSEILNPIQLASGMVSSVTRTILTMCCICGTQLLERLRCSILLASVSLFLARMAPLDLPTILDTMASRFSELRIMSCSRLWLITDLWKWVYFTQVIQRGWTQGDTLPRLFVHGALHYIVGSSYCKFILAFDVNDDTFREIMLPQNYSDGVDVVEFKRLGFACFW</sequence>
<name>A0A7N2M2J2_QUELO</name>
<protein>
    <submittedName>
        <fullName evidence="1">Uncharacterized protein</fullName>
    </submittedName>
</protein>
<dbReference type="Proteomes" id="UP000594261">
    <property type="component" value="Chromosome 7"/>
</dbReference>
<organism evidence="1 2">
    <name type="scientific">Quercus lobata</name>
    <name type="common">Valley oak</name>
    <dbReference type="NCBI Taxonomy" id="97700"/>
    <lineage>
        <taxon>Eukaryota</taxon>
        <taxon>Viridiplantae</taxon>
        <taxon>Streptophyta</taxon>
        <taxon>Embryophyta</taxon>
        <taxon>Tracheophyta</taxon>
        <taxon>Spermatophyta</taxon>
        <taxon>Magnoliopsida</taxon>
        <taxon>eudicotyledons</taxon>
        <taxon>Gunneridae</taxon>
        <taxon>Pentapetalae</taxon>
        <taxon>rosids</taxon>
        <taxon>fabids</taxon>
        <taxon>Fagales</taxon>
        <taxon>Fagaceae</taxon>
        <taxon>Quercus</taxon>
    </lineage>
</organism>
<dbReference type="Gramene" id="QL07p009445:mrna">
    <property type="protein sequence ID" value="QL07p009445:mrna"/>
    <property type="gene ID" value="QL07p009445"/>
</dbReference>
<dbReference type="InParanoid" id="A0A7N2M2J2"/>
<keyword evidence="2" id="KW-1185">Reference proteome</keyword>
<accession>A0A7N2M2J2</accession>
<dbReference type="AlphaFoldDB" id="A0A7N2M2J2"/>
<dbReference type="EnsemblPlants" id="QL07p009445:mrna">
    <property type="protein sequence ID" value="QL07p009445:mrna"/>
    <property type="gene ID" value="QL07p009445"/>
</dbReference>
<proteinExistence type="predicted"/>
<dbReference type="EMBL" id="LRBV02000007">
    <property type="status" value="NOT_ANNOTATED_CDS"/>
    <property type="molecule type" value="Genomic_DNA"/>
</dbReference>
<reference evidence="1" key="2">
    <citation type="submission" date="2021-01" db="UniProtKB">
        <authorList>
            <consortium name="EnsemblPlants"/>
        </authorList>
    </citation>
    <scope>IDENTIFICATION</scope>
</reference>
<evidence type="ECO:0000313" key="2">
    <source>
        <dbReference type="Proteomes" id="UP000594261"/>
    </source>
</evidence>
<reference evidence="1 2" key="1">
    <citation type="journal article" date="2016" name="G3 (Bethesda)">
        <title>First Draft Assembly and Annotation of the Genome of a California Endemic Oak Quercus lobata Nee (Fagaceae).</title>
        <authorList>
            <person name="Sork V.L."/>
            <person name="Fitz-Gibbon S.T."/>
            <person name="Puiu D."/>
            <person name="Crepeau M."/>
            <person name="Gugger P.F."/>
            <person name="Sherman R."/>
            <person name="Stevens K."/>
            <person name="Langley C.H."/>
            <person name="Pellegrini M."/>
            <person name="Salzberg S.L."/>
        </authorList>
    </citation>
    <scope>NUCLEOTIDE SEQUENCE [LARGE SCALE GENOMIC DNA]</scope>
    <source>
        <strain evidence="1 2">cv. SW786</strain>
    </source>
</reference>
<evidence type="ECO:0000313" key="1">
    <source>
        <dbReference type="EnsemblPlants" id="QL07p009445:mrna"/>
    </source>
</evidence>